<sequence>MPPKSDFQKLKEIVKKNLELKKKRGSYDTFILSRNNHNEIDENTNEKTAKLLSEIRSIVRLQKTLSTIFLLKDIDEEIDKCNIERKQLKSQLDVFEREMAADCKTDMHIARRCRSIVLTVNKQCLIQAVPPASHGSSVVKRASYAVRDQHFSNAQRDDQLTDEILRDLFEYNPKLYGCIMFRMRLLESKVLENAVGDAINHTSAIQNRGTKTNNCNGGDKTDPWKKNLERKNEEKPVQNSFRKHLVSYGDRKSTGKFKSYVVASKSWNF</sequence>
<dbReference type="OrthoDB" id="10635960at2759"/>
<dbReference type="Proteomes" id="UP000694846">
    <property type="component" value="Unplaced"/>
</dbReference>
<reference evidence="4" key="1">
    <citation type="submission" date="2025-08" db="UniProtKB">
        <authorList>
            <consortium name="RefSeq"/>
        </authorList>
    </citation>
    <scope>IDENTIFICATION</scope>
    <source>
        <tissue evidence="4">Whole body</tissue>
    </source>
</reference>
<organism evidence="3 4">
    <name type="scientific">Sipha flava</name>
    <name type="common">yellow sugarcane aphid</name>
    <dbReference type="NCBI Taxonomy" id="143950"/>
    <lineage>
        <taxon>Eukaryota</taxon>
        <taxon>Metazoa</taxon>
        <taxon>Ecdysozoa</taxon>
        <taxon>Arthropoda</taxon>
        <taxon>Hexapoda</taxon>
        <taxon>Insecta</taxon>
        <taxon>Pterygota</taxon>
        <taxon>Neoptera</taxon>
        <taxon>Paraneoptera</taxon>
        <taxon>Hemiptera</taxon>
        <taxon>Sternorrhyncha</taxon>
        <taxon>Aphidomorpha</taxon>
        <taxon>Aphidoidea</taxon>
        <taxon>Aphididae</taxon>
        <taxon>Sipha</taxon>
    </lineage>
</organism>
<evidence type="ECO:0000313" key="4">
    <source>
        <dbReference type="RefSeq" id="XP_025410400.1"/>
    </source>
</evidence>
<gene>
    <name evidence="4" type="primary">LOC112683545</name>
</gene>
<dbReference type="GeneID" id="112683545"/>
<dbReference type="AlphaFoldDB" id="A0A8B8FJ70"/>
<evidence type="ECO:0000313" key="3">
    <source>
        <dbReference type="Proteomes" id="UP000694846"/>
    </source>
</evidence>
<accession>A0A8B8FJ70</accession>
<proteinExistence type="predicted"/>
<keyword evidence="1" id="KW-0175">Coiled coil</keyword>
<name>A0A8B8FJ70_9HEMI</name>
<evidence type="ECO:0000256" key="1">
    <source>
        <dbReference type="SAM" id="Coils"/>
    </source>
</evidence>
<dbReference type="RefSeq" id="XP_025410400.1">
    <property type="nucleotide sequence ID" value="XM_025554615.1"/>
</dbReference>
<feature type="compositionally biased region" description="Basic and acidic residues" evidence="2">
    <location>
        <begin position="219"/>
        <end position="236"/>
    </location>
</feature>
<protein>
    <submittedName>
        <fullName evidence="4">Uncharacterized protein LOC112683545</fullName>
    </submittedName>
</protein>
<keyword evidence="3" id="KW-1185">Reference proteome</keyword>
<evidence type="ECO:0000256" key="2">
    <source>
        <dbReference type="SAM" id="MobiDB-lite"/>
    </source>
</evidence>
<feature type="coiled-coil region" evidence="1">
    <location>
        <begin position="71"/>
        <end position="98"/>
    </location>
</feature>
<feature type="region of interest" description="Disordered" evidence="2">
    <location>
        <begin position="207"/>
        <end position="237"/>
    </location>
</feature>
<feature type="compositionally biased region" description="Polar residues" evidence="2">
    <location>
        <begin position="207"/>
        <end position="216"/>
    </location>
</feature>